<dbReference type="Gene3D" id="1.20.1050.10">
    <property type="match status" value="2"/>
</dbReference>
<dbReference type="GO" id="GO:0005737">
    <property type="term" value="C:cytoplasm"/>
    <property type="evidence" value="ECO:0007669"/>
    <property type="project" value="TreeGrafter"/>
</dbReference>
<evidence type="ECO:0000256" key="1">
    <source>
        <dbReference type="ARBA" id="ARBA00012452"/>
    </source>
</evidence>
<gene>
    <name evidence="7" type="ORF">LITE_LOCUS47837</name>
</gene>
<keyword evidence="8" id="KW-1185">Reference proteome</keyword>
<dbReference type="Pfam" id="PF13410">
    <property type="entry name" value="GST_C_2"/>
    <property type="match status" value="1"/>
</dbReference>
<proteinExistence type="inferred from homology"/>
<dbReference type="SUPFAM" id="SSF47616">
    <property type="entry name" value="GST C-terminal domain-like"/>
    <property type="match status" value="1"/>
</dbReference>
<dbReference type="PROSITE" id="PS50405">
    <property type="entry name" value="GST_CTER"/>
    <property type="match status" value="1"/>
</dbReference>
<dbReference type="EC" id="2.5.1.18" evidence="1"/>
<dbReference type="InterPro" id="IPR040079">
    <property type="entry name" value="Glutathione_S-Trfase"/>
</dbReference>
<dbReference type="GO" id="GO:0006749">
    <property type="term" value="P:glutathione metabolic process"/>
    <property type="evidence" value="ECO:0007669"/>
    <property type="project" value="InterPro"/>
</dbReference>
<dbReference type="Gene3D" id="3.40.30.10">
    <property type="entry name" value="Glutaredoxin"/>
    <property type="match status" value="2"/>
</dbReference>
<comment type="caution">
    <text evidence="7">The sequence shown here is derived from an EMBL/GenBank/DDBJ whole genome shotgun (WGS) entry which is preliminary data.</text>
</comment>
<dbReference type="SFLD" id="SFLDG01152">
    <property type="entry name" value="Main.3:_Omega-_and_Tau-like"/>
    <property type="match status" value="1"/>
</dbReference>
<evidence type="ECO:0000259" key="5">
    <source>
        <dbReference type="PROSITE" id="PS50404"/>
    </source>
</evidence>
<dbReference type="InterPro" id="IPR004045">
    <property type="entry name" value="Glutathione_S-Trfase_N"/>
</dbReference>
<feature type="domain" description="GST C-terminal" evidence="6">
    <location>
        <begin position="96"/>
        <end position="225"/>
    </location>
</feature>
<feature type="domain" description="GST N-terminal" evidence="5">
    <location>
        <begin position="10"/>
        <end position="89"/>
    </location>
</feature>
<dbReference type="EMBL" id="CAMGYJ010000010">
    <property type="protein sequence ID" value="CAI0556101.1"/>
    <property type="molecule type" value="Genomic_DNA"/>
</dbReference>
<dbReference type="InterPro" id="IPR010987">
    <property type="entry name" value="Glutathione-S-Trfase_C-like"/>
</dbReference>
<evidence type="ECO:0000256" key="2">
    <source>
        <dbReference type="ARBA" id="ARBA00022679"/>
    </source>
</evidence>
<evidence type="ECO:0000259" key="6">
    <source>
        <dbReference type="PROSITE" id="PS50405"/>
    </source>
</evidence>
<dbReference type="FunFam" id="3.40.30.10:FF:000014">
    <property type="entry name" value="Tau class glutathione S-transferase"/>
    <property type="match status" value="1"/>
</dbReference>
<dbReference type="InterPro" id="IPR036249">
    <property type="entry name" value="Thioredoxin-like_sf"/>
</dbReference>
<dbReference type="PANTHER" id="PTHR11260:SF762">
    <property type="entry name" value="GLUTATHIONE TRANSFERASE"/>
    <property type="match status" value="1"/>
</dbReference>
<evidence type="ECO:0000256" key="3">
    <source>
        <dbReference type="ARBA" id="ARBA00025743"/>
    </source>
</evidence>
<dbReference type="FunFam" id="1.20.1050.10:FF:000012">
    <property type="entry name" value="Tau class glutathione S-transferase"/>
    <property type="match status" value="1"/>
</dbReference>
<dbReference type="SUPFAM" id="SSF52833">
    <property type="entry name" value="Thioredoxin-like"/>
    <property type="match status" value="2"/>
</dbReference>
<feature type="domain" description="GST N-terminal" evidence="5">
    <location>
        <begin position="239"/>
        <end position="318"/>
    </location>
</feature>
<dbReference type="InterPro" id="IPR045074">
    <property type="entry name" value="GST_C_Tau"/>
</dbReference>
<dbReference type="PROSITE" id="PS50404">
    <property type="entry name" value="GST_NTER"/>
    <property type="match status" value="2"/>
</dbReference>
<evidence type="ECO:0000256" key="4">
    <source>
        <dbReference type="ARBA" id="ARBA00047960"/>
    </source>
</evidence>
<keyword evidence="2" id="KW-0808">Transferase</keyword>
<dbReference type="CDD" id="cd03058">
    <property type="entry name" value="GST_N_Tau"/>
    <property type="match status" value="2"/>
</dbReference>
<dbReference type="SFLD" id="SFLDS00019">
    <property type="entry name" value="Glutathione_Transferase_(cytos"/>
    <property type="match status" value="2"/>
</dbReference>
<accession>A0AAV0RGC3</accession>
<protein>
    <recommendedName>
        <fullName evidence="1">glutathione transferase</fullName>
        <ecNumber evidence="1">2.5.1.18</ecNumber>
    </recommendedName>
</protein>
<dbReference type="GO" id="GO:0004364">
    <property type="term" value="F:glutathione transferase activity"/>
    <property type="evidence" value="ECO:0007669"/>
    <property type="project" value="UniProtKB-EC"/>
</dbReference>
<organism evidence="7 8">
    <name type="scientific">Linum tenue</name>
    <dbReference type="NCBI Taxonomy" id="586396"/>
    <lineage>
        <taxon>Eukaryota</taxon>
        <taxon>Viridiplantae</taxon>
        <taxon>Streptophyta</taxon>
        <taxon>Embryophyta</taxon>
        <taxon>Tracheophyta</taxon>
        <taxon>Spermatophyta</taxon>
        <taxon>Magnoliopsida</taxon>
        <taxon>eudicotyledons</taxon>
        <taxon>Gunneridae</taxon>
        <taxon>Pentapetalae</taxon>
        <taxon>rosids</taxon>
        <taxon>fabids</taxon>
        <taxon>Malpighiales</taxon>
        <taxon>Linaceae</taxon>
        <taxon>Linum</taxon>
    </lineage>
</organism>
<evidence type="ECO:0000313" key="7">
    <source>
        <dbReference type="EMBL" id="CAI0556101.1"/>
    </source>
</evidence>
<dbReference type="SFLD" id="SFLDG00358">
    <property type="entry name" value="Main_(cytGST)"/>
    <property type="match status" value="2"/>
</dbReference>
<dbReference type="PANTHER" id="PTHR11260">
    <property type="entry name" value="GLUTATHIONE S-TRANSFERASE, GST, SUPERFAMILY, GST DOMAIN CONTAINING"/>
    <property type="match status" value="1"/>
</dbReference>
<name>A0AAV0RGC3_9ROSI</name>
<comment type="similarity">
    <text evidence="3">Belongs to the GST superfamily. Tau family.</text>
</comment>
<sequence length="350" mass="40445">MAAREPGEEEEVKLIKTWSSPYALRAVWALKLKGIPYESIDEDLTHKSDILLHHNPVHKKVPVLLHHGRSICESLVIIEYIEETWSHNPPRLLPEDPLQRAETRFWAKFVDDKALPSIWQAFSKEGKEQEQGLSETAEHFRLLEAELKKKKKRLFFGGEEIGIVDIALGWVVNLVPLFERILGVKFLDEERHPALLEWRQRMSDVDVVKESWPPRDKLVAKWTAIRERCVAMAEKGGGEEVKVLKTWSSLFGLRVIWALKLKGIPYDSIDEDLANKSDLLLQYNPVHKKVPVLIHNGKPVCESLVILEYIDEAWSQNPPRLLPRDPVQRASARFWAKFADEKVRYLVLLT</sequence>
<evidence type="ECO:0000313" key="8">
    <source>
        <dbReference type="Proteomes" id="UP001154282"/>
    </source>
</evidence>
<reference evidence="7" key="1">
    <citation type="submission" date="2022-08" db="EMBL/GenBank/DDBJ databases">
        <authorList>
            <person name="Gutierrez-Valencia J."/>
        </authorList>
    </citation>
    <scope>NUCLEOTIDE SEQUENCE</scope>
</reference>
<dbReference type="Pfam" id="PF02798">
    <property type="entry name" value="GST_N"/>
    <property type="match status" value="2"/>
</dbReference>
<comment type="catalytic activity">
    <reaction evidence="4">
        <text>RX + glutathione = an S-substituted glutathione + a halide anion + H(+)</text>
        <dbReference type="Rhea" id="RHEA:16437"/>
        <dbReference type="ChEBI" id="CHEBI:15378"/>
        <dbReference type="ChEBI" id="CHEBI:16042"/>
        <dbReference type="ChEBI" id="CHEBI:17792"/>
        <dbReference type="ChEBI" id="CHEBI:57925"/>
        <dbReference type="ChEBI" id="CHEBI:90779"/>
        <dbReference type="EC" id="2.5.1.18"/>
    </reaction>
</comment>
<dbReference type="CDD" id="cd03185">
    <property type="entry name" value="GST_C_Tau"/>
    <property type="match status" value="1"/>
</dbReference>
<dbReference type="InterPro" id="IPR036282">
    <property type="entry name" value="Glutathione-S-Trfase_C_sf"/>
</dbReference>
<dbReference type="FunFam" id="3.40.30.10:FF:000044">
    <property type="entry name" value="Glutathione S-transferase GSTU6"/>
    <property type="match status" value="1"/>
</dbReference>
<dbReference type="AlphaFoldDB" id="A0AAV0RGC3"/>
<dbReference type="InterPro" id="IPR045073">
    <property type="entry name" value="Omega/Tau-like"/>
</dbReference>
<dbReference type="Proteomes" id="UP001154282">
    <property type="component" value="Unassembled WGS sequence"/>
</dbReference>